<evidence type="ECO:0000313" key="2">
    <source>
        <dbReference type="Proteomes" id="UP000006701"/>
    </source>
</evidence>
<dbReference type="eggNOG" id="ENOG502SMZK">
    <property type="taxonomic scope" value="Eukaryota"/>
</dbReference>
<dbReference type="Proteomes" id="UP000006701">
    <property type="component" value="Unassembled WGS sequence"/>
</dbReference>
<dbReference type="OrthoDB" id="5421601at2759"/>
<protein>
    <submittedName>
        <fullName evidence="1">F-box domain protein</fullName>
    </submittedName>
</protein>
<sequence length="487" mass="55950">MALMRLPNELLEKIILHSIPDAFEGLALTCKLLYELCTPFIAHHNEIRFYYQRFKYFKMKGLWQSHLYYIREPYACCSAYNLLARIGAEPRIARYMREADCNLDSQRAPRMDFTWYENDHRPEAVAQLMASSLYLKEAGLDWKEYYAAMEKEFDEFDASIYSQHAAAFLLTLLPNVKRLKLPASWQPVARTDKLVETIIRRARQAHLLRNAPSIAGVTRLEAEGRYEPTGRFSLDLLAPFLVLPHLRSFYSPRGVCMADGDERLVSRYMRDGLKSTLETVHFWRANISSRAIGELLKHTPHLKTLCYSRWTRATDEPQDWDLCQFIRTIQQTVGSHLVELCVNYRPFQGSILPGKVSMRGFPQLRQLELPLAVATCNQLAAAGEEHGEGYVESLLGDIVPASVSCLSLEGCETDDEQPALDSLFRNFAARKEAEVPALREVYIVEPYRKQSAYGRQYAKIAAEVEKSGVTFSYFRINNQWGGDREEE</sequence>
<proteinExistence type="predicted"/>
<name>A1C8G9_ASPCL</name>
<dbReference type="GeneID" id="4707296"/>
<dbReference type="OMA" id="FWRANIS"/>
<dbReference type="RefSeq" id="XP_001275032.1">
    <property type="nucleotide sequence ID" value="XM_001275031.1"/>
</dbReference>
<keyword evidence="2" id="KW-1185">Reference proteome</keyword>
<evidence type="ECO:0000313" key="1">
    <source>
        <dbReference type="EMBL" id="EAW13606.1"/>
    </source>
</evidence>
<dbReference type="EMBL" id="DS027046">
    <property type="protein sequence ID" value="EAW13606.1"/>
    <property type="molecule type" value="Genomic_DNA"/>
</dbReference>
<accession>A1C8G9</accession>
<gene>
    <name evidence="1" type="ORF">ACLA_043240</name>
</gene>
<dbReference type="STRING" id="344612.A1C8G9"/>
<dbReference type="HOGENOM" id="CLU_038735_0_0_1"/>
<dbReference type="VEuPathDB" id="FungiDB:ACLA_043240"/>
<organism evidence="1 2">
    <name type="scientific">Aspergillus clavatus (strain ATCC 1007 / CBS 513.65 / DSM 816 / NCTC 3887 / NRRL 1 / QM 1276 / 107)</name>
    <dbReference type="NCBI Taxonomy" id="344612"/>
    <lineage>
        <taxon>Eukaryota</taxon>
        <taxon>Fungi</taxon>
        <taxon>Dikarya</taxon>
        <taxon>Ascomycota</taxon>
        <taxon>Pezizomycotina</taxon>
        <taxon>Eurotiomycetes</taxon>
        <taxon>Eurotiomycetidae</taxon>
        <taxon>Eurotiales</taxon>
        <taxon>Aspergillaceae</taxon>
        <taxon>Aspergillus</taxon>
        <taxon>Aspergillus subgen. Fumigati</taxon>
    </lineage>
</organism>
<dbReference type="AlphaFoldDB" id="A1C8G9"/>
<reference evidence="1 2" key="1">
    <citation type="journal article" date="2008" name="PLoS Genet.">
        <title>Genomic islands in the pathogenic filamentous fungus Aspergillus fumigatus.</title>
        <authorList>
            <person name="Fedorova N.D."/>
            <person name="Khaldi N."/>
            <person name="Joardar V.S."/>
            <person name="Maiti R."/>
            <person name="Amedeo P."/>
            <person name="Anderson M.J."/>
            <person name="Crabtree J."/>
            <person name="Silva J.C."/>
            <person name="Badger J.H."/>
            <person name="Albarraq A."/>
            <person name="Angiuoli S."/>
            <person name="Bussey H."/>
            <person name="Bowyer P."/>
            <person name="Cotty P.J."/>
            <person name="Dyer P.S."/>
            <person name="Egan A."/>
            <person name="Galens K."/>
            <person name="Fraser-Liggett C.M."/>
            <person name="Haas B.J."/>
            <person name="Inman J.M."/>
            <person name="Kent R."/>
            <person name="Lemieux S."/>
            <person name="Malavazi I."/>
            <person name="Orvis J."/>
            <person name="Roemer T."/>
            <person name="Ronning C.M."/>
            <person name="Sundaram J.P."/>
            <person name="Sutton G."/>
            <person name="Turner G."/>
            <person name="Venter J.C."/>
            <person name="White O.R."/>
            <person name="Whitty B.R."/>
            <person name="Youngman P."/>
            <person name="Wolfe K.H."/>
            <person name="Goldman G.H."/>
            <person name="Wortman J.R."/>
            <person name="Jiang B."/>
            <person name="Denning D.W."/>
            <person name="Nierman W.C."/>
        </authorList>
    </citation>
    <scope>NUCLEOTIDE SEQUENCE [LARGE SCALE GENOMIC DNA]</scope>
    <source>
        <strain evidence="2">ATCC 1007 / CBS 513.65 / DSM 816 / NCTC 3887 / NRRL 1</strain>
    </source>
</reference>
<dbReference type="KEGG" id="act:ACLA_043240"/>